<dbReference type="GO" id="GO:0016747">
    <property type="term" value="F:acyltransferase activity, transferring groups other than amino-acyl groups"/>
    <property type="evidence" value="ECO:0007669"/>
    <property type="project" value="InterPro"/>
</dbReference>
<dbReference type="Gene3D" id="3.40.630.30">
    <property type="match status" value="1"/>
</dbReference>
<dbReference type="InterPro" id="IPR016181">
    <property type="entry name" value="Acyl_CoA_acyltransferase"/>
</dbReference>
<dbReference type="SUPFAM" id="SSF55729">
    <property type="entry name" value="Acyl-CoA N-acyltransferases (Nat)"/>
    <property type="match status" value="1"/>
</dbReference>
<dbReference type="PROSITE" id="PS51186">
    <property type="entry name" value="GNAT"/>
    <property type="match status" value="1"/>
</dbReference>
<feature type="domain" description="N-acetyltransferase" evidence="1">
    <location>
        <begin position="1"/>
        <end position="135"/>
    </location>
</feature>
<sequence>MYNDQIITEKQHQQWFKNVNSSKTEHYFIFTIDHTDTGFVSFKDVDHKNNHCYWGFYIGEAQSPKGSGSVMGFLALEWAFQQLEVEKVYGEVLSNNEKSLSYHQSLGFSKEGHFRKHIVRNNNYLDVIRYGLLKEEWIAEKPKVMKKLAERGIDKKDLDTNFNELMI</sequence>
<dbReference type="Pfam" id="PF13302">
    <property type="entry name" value="Acetyltransf_3"/>
    <property type="match status" value="1"/>
</dbReference>
<protein>
    <submittedName>
        <fullName evidence="2">Pseudaminic acid biosynthesis N-acetyl transferase</fullName>
    </submittedName>
</protein>
<keyword evidence="3" id="KW-1185">Reference proteome</keyword>
<dbReference type="InterPro" id="IPR000182">
    <property type="entry name" value="GNAT_dom"/>
</dbReference>
<gene>
    <name evidence="2" type="ORF">BSI_03300</name>
</gene>
<proteinExistence type="predicted"/>
<dbReference type="InterPro" id="IPR020036">
    <property type="entry name" value="PseH"/>
</dbReference>
<evidence type="ECO:0000259" key="1">
    <source>
        <dbReference type="PROSITE" id="PS51186"/>
    </source>
</evidence>
<dbReference type="PANTHER" id="PTHR43415:SF3">
    <property type="entry name" value="GNAT-FAMILY ACETYLTRANSFERASE"/>
    <property type="match status" value="1"/>
</dbReference>
<evidence type="ECO:0000313" key="2">
    <source>
        <dbReference type="EMBL" id="ELS62939.1"/>
    </source>
</evidence>
<dbReference type="Proteomes" id="UP000011182">
    <property type="component" value="Unassembled WGS sequence"/>
</dbReference>
<dbReference type="PANTHER" id="PTHR43415">
    <property type="entry name" value="SPERMIDINE N(1)-ACETYLTRANSFERASE"/>
    <property type="match status" value="1"/>
</dbReference>
<comment type="caution">
    <text evidence="2">The sequence shown here is derived from an EMBL/GenBank/DDBJ whole genome shotgun (WGS) entry which is preliminary data.</text>
</comment>
<reference evidence="2 3" key="1">
    <citation type="journal article" date="2014" name="Syst. Appl. Microbiol.">
        <title>Genomic insights into the taxonomic status of the three subspecies of Bacillus subtilis.</title>
        <authorList>
            <person name="Yi H."/>
            <person name="Chun J."/>
            <person name="Cha C.J."/>
        </authorList>
    </citation>
    <scope>NUCLEOTIDE SEQUENCE [LARGE SCALE GENOMIC DNA]</scope>
    <source>
        <strain evidence="2 3">KCTC 13429</strain>
    </source>
</reference>
<evidence type="ECO:0000313" key="3">
    <source>
        <dbReference type="Proteomes" id="UP000011182"/>
    </source>
</evidence>
<dbReference type="AlphaFoldDB" id="A0A9W5LLI1"/>
<name>A0A9W5LLI1_9BACI</name>
<organism evidence="2 3">
    <name type="scientific">Bacillus inaquosorum KCTC 13429</name>
    <dbReference type="NCBI Taxonomy" id="1236548"/>
    <lineage>
        <taxon>Bacteria</taxon>
        <taxon>Bacillati</taxon>
        <taxon>Bacillota</taxon>
        <taxon>Bacilli</taxon>
        <taxon>Bacillales</taxon>
        <taxon>Bacillaceae</taxon>
        <taxon>Bacillus</taxon>
    </lineage>
</organism>
<keyword evidence="2" id="KW-0808">Transferase</keyword>
<accession>A0A9W5LLI1</accession>
<dbReference type="EMBL" id="AMXN01000001">
    <property type="protein sequence ID" value="ELS62939.1"/>
    <property type="molecule type" value="Genomic_DNA"/>
</dbReference>
<dbReference type="NCBIfam" id="TIGR03585">
    <property type="entry name" value="PseH"/>
    <property type="match status" value="1"/>
</dbReference>